<name>A0A319DBD7_9EURO</name>
<dbReference type="EMBL" id="KZ825869">
    <property type="protein sequence ID" value="PYH94531.1"/>
    <property type="molecule type" value="Genomic_DNA"/>
</dbReference>
<reference evidence="2 3" key="1">
    <citation type="submission" date="2018-02" db="EMBL/GenBank/DDBJ databases">
        <title>The genomes of Aspergillus section Nigri reveals drivers in fungal speciation.</title>
        <authorList>
            <consortium name="DOE Joint Genome Institute"/>
            <person name="Vesth T.C."/>
            <person name="Nybo J."/>
            <person name="Theobald S."/>
            <person name="Brandl J."/>
            <person name="Frisvad J.C."/>
            <person name="Nielsen K.F."/>
            <person name="Lyhne E.K."/>
            <person name="Kogle M.E."/>
            <person name="Kuo A."/>
            <person name="Riley R."/>
            <person name="Clum A."/>
            <person name="Nolan M."/>
            <person name="Lipzen A."/>
            <person name="Salamov A."/>
            <person name="Henrissat B."/>
            <person name="Wiebenga A."/>
            <person name="De vries R.P."/>
            <person name="Grigoriev I.V."/>
            <person name="Mortensen U.H."/>
            <person name="Andersen M.R."/>
            <person name="Baker S.E."/>
        </authorList>
    </citation>
    <scope>NUCLEOTIDE SEQUENCE [LARGE SCALE GENOMIC DNA]</scope>
    <source>
        <strain evidence="2 3">CBS 707.79</strain>
    </source>
</reference>
<dbReference type="Proteomes" id="UP000247810">
    <property type="component" value="Unassembled WGS sequence"/>
</dbReference>
<evidence type="ECO:0000259" key="1">
    <source>
        <dbReference type="Pfam" id="PF22917"/>
    </source>
</evidence>
<dbReference type="OrthoDB" id="1731983at2759"/>
<dbReference type="PANTHER" id="PTHR32487">
    <property type="entry name" value="3-OXO-DELTA(4,5)-STEROID 5-BETA-REDUCTASE"/>
    <property type="match status" value="1"/>
</dbReference>
<organism evidence="2 3">
    <name type="scientific">Aspergillus ellipticus CBS 707.79</name>
    <dbReference type="NCBI Taxonomy" id="1448320"/>
    <lineage>
        <taxon>Eukaryota</taxon>
        <taxon>Fungi</taxon>
        <taxon>Dikarya</taxon>
        <taxon>Ascomycota</taxon>
        <taxon>Pezizomycotina</taxon>
        <taxon>Eurotiomycetes</taxon>
        <taxon>Eurotiomycetidae</taxon>
        <taxon>Eurotiales</taxon>
        <taxon>Aspergillaceae</taxon>
        <taxon>Aspergillus</taxon>
        <taxon>Aspergillus subgen. Circumdati</taxon>
    </lineage>
</organism>
<dbReference type="PANTHER" id="PTHR32487:SF8">
    <property type="entry name" value="NAD-DEPENDENT EPIMERASE_DEHYDRATASE DOMAIN-CONTAINING PROTEIN"/>
    <property type="match status" value="1"/>
</dbReference>
<dbReference type="InterPro" id="IPR036291">
    <property type="entry name" value="NAD(P)-bd_dom_sf"/>
</dbReference>
<gene>
    <name evidence="2" type="ORF">BO71DRAFT_450011</name>
</gene>
<evidence type="ECO:0000313" key="2">
    <source>
        <dbReference type="EMBL" id="PYH94531.1"/>
    </source>
</evidence>
<evidence type="ECO:0000313" key="3">
    <source>
        <dbReference type="Proteomes" id="UP000247810"/>
    </source>
</evidence>
<dbReference type="VEuPathDB" id="FungiDB:BO71DRAFT_450011"/>
<dbReference type="Pfam" id="PF22917">
    <property type="entry name" value="PRISE"/>
    <property type="match status" value="1"/>
</dbReference>
<dbReference type="AlphaFoldDB" id="A0A319DBD7"/>
<proteinExistence type="predicted"/>
<dbReference type="STRING" id="1448320.A0A319DBD7"/>
<sequence>MTTPNHALVFGASGINGWAWAFVNELIPTPAFTRITALTNRPLSPSQTLWPASPKLHLVSGIDLLTQIPHLPDVTTVYFCAYIFNADPAVETDCNIAILRNTLVAVEALCPRFRVLVLPTGVKFYGVHLLQDFPFANALPLRETHPPLPAPHHDNLFYTHQLTLLRTLSSHKPWTWIDLRPDIITGFVPHNNQFNLAHWVARYLSLVVPFPGTTRSWNCWSNESSQDAIARFGIWASLSSERTGGESFNVSDEARAGCWRERWGVICAEFGLRGVGPQGDGDEGYGVDVAGWLRENREGWARMERAYGLQADGGSEDGVTLGFVPRFLLSQFDFDRTVSLEKMHAMWGEDKEEREVGAAWGTVLDRFRRARIIPIFVE</sequence>
<protein>
    <recommendedName>
        <fullName evidence="1">PRISE-like Rossmann-fold domain-containing protein</fullName>
    </recommendedName>
</protein>
<dbReference type="SUPFAM" id="SSF51735">
    <property type="entry name" value="NAD(P)-binding Rossmann-fold domains"/>
    <property type="match status" value="1"/>
</dbReference>
<dbReference type="InterPro" id="IPR055222">
    <property type="entry name" value="PRISE-like_Rossmann-fold"/>
</dbReference>
<keyword evidence="3" id="KW-1185">Reference proteome</keyword>
<dbReference type="Gene3D" id="3.40.50.720">
    <property type="entry name" value="NAD(P)-binding Rossmann-like Domain"/>
    <property type="match status" value="1"/>
</dbReference>
<accession>A0A319DBD7</accession>
<feature type="domain" description="PRISE-like Rossmann-fold" evidence="1">
    <location>
        <begin position="7"/>
        <end position="374"/>
    </location>
</feature>